<name>A0A8B8BIN1_CRAVI</name>
<dbReference type="GeneID" id="111110473"/>
<sequence>MVNEESMRPSDIRFTHDSIQYKFTDGRTLTETFRQLLRKVTSIENIPKMEVMPNKGKWFVVRGNRRLFVYKELEKRNQIEQVQVTKRIFNRELFDKQYTSSNEGRSVKIRGRGLEAVMQDFNEVWEEYKRENPFCPIL</sequence>
<proteinExistence type="predicted"/>
<accession>A0A8B8BIN1</accession>
<dbReference type="AlphaFoldDB" id="A0A8B8BIN1"/>
<dbReference type="Proteomes" id="UP000694844">
    <property type="component" value="Chromosome 8"/>
</dbReference>
<evidence type="ECO:0000313" key="1">
    <source>
        <dbReference type="Proteomes" id="UP000694844"/>
    </source>
</evidence>
<protein>
    <submittedName>
        <fullName evidence="2">Uncharacterized protein LOC111110473</fullName>
    </submittedName>
</protein>
<dbReference type="RefSeq" id="XP_022302684.1">
    <property type="nucleotide sequence ID" value="XM_022446976.1"/>
</dbReference>
<organism evidence="1 2">
    <name type="scientific">Crassostrea virginica</name>
    <name type="common">Eastern oyster</name>
    <dbReference type="NCBI Taxonomy" id="6565"/>
    <lineage>
        <taxon>Eukaryota</taxon>
        <taxon>Metazoa</taxon>
        <taxon>Spiralia</taxon>
        <taxon>Lophotrochozoa</taxon>
        <taxon>Mollusca</taxon>
        <taxon>Bivalvia</taxon>
        <taxon>Autobranchia</taxon>
        <taxon>Pteriomorphia</taxon>
        <taxon>Ostreida</taxon>
        <taxon>Ostreoidea</taxon>
        <taxon>Ostreidae</taxon>
        <taxon>Crassostrea</taxon>
    </lineage>
</organism>
<dbReference type="KEGG" id="cvn:111110473"/>
<dbReference type="OrthoDB" id="415230at2759"/>
<gene>
    <name evidence="2" type="primary">LOC111110473</name>
</gene>
<keyword evidence="1" id="KW-1185">Reference proteome</keyword>
<evidence type="ECO:0000313" key="2">
    <source>
        <dbReference type="RefSeq" id="XP_022302684.1"/>
    </source>
</evidence>
<reference evidence="2" key="1">
    <citation type="submission" date="2025-08" db="UniProtKB">
        <authorList>
            <consortium name="RefSeq"/>
        </authorList>
    </citation>
    <scope>IDENTIFICATION</scope>
    <source>
        <tissue evidence="2">Whole sample</tissue>
    </source>
</reference>